<sequence>MPARPHRPARVVAVVAMSAVLLGGTLTACGTGGGDREADPAEGRGGSADARGEGLVRTAVAALPTTAHDEFQIRVGDLDRATELGDLQRPTDPGDADAVAAWVQGLAGLGGGVDLGLDVPEVLGGASSLDQTVVADEIGTWLGDVRWFGELAAPPARVSVVEGTIDVDHLAATYDGETDADGGRWKVGEGEDFSTDVEATSPVRRLGQPLHLDVAGDRLTASLSEPDLALALAGDRGSEPALDLGTALDEHDVYAARIVVGRFDGGERSLPAAFDAVAVGLTGEEGDAEVVVAYAHDDATAAQENADAVAGVLADDPAGPPLEVTGTDVDGGVLTVTLRMTDDAPVRTAWTVLDRRAAFVSHR</sequence>
<dbReference type="PROSITE" id="PS51257">
    <property type="entry name" value="PROKAR_LIPOPROTEIN"/>
    <property type="match status" value="1"/>
</dbReference>
<accession>A0A6P0HHX7</accession>
<feature type="chain" id="PRO_5038516999" evidence="2">
    <location>
        <begin position="29"/>
        <end position="363"/>
    </location>
</feature>
<dbReference type="RefSeq" id="WP_163771894.1">
    <property type="nucleotide sequence ID" value="NZ_JAAGXA010000005.1"/>
</dbReference>
<evidence type="ECO:0000313" key="4">
    <source>
        <dbReference type="Proteomes" id="UP000468687"/>
    </source>
</evidence>
<organism evidence="3 4">
    <name type="scientific">Nocardioides zeae</name>
    <dbReference type="NCBI Taxonomy" id="1457234"/>
    <lineage>
        <taxon>Bacteria</taxon>
        <taxon>Bacillati</taxon>
        <taxon>Actinomycetota</taxon>
        <taxon>Actinomycetes</taxon>
        <taxon>Propionibacteriales</taxon>
        <taxon>Nocardioidaceae</taxon>
        <taxon>Nocardioides</taxon>
    </lineage>
</organism>
<evidence type="ECO:0000256" key="1">
    <source>
        <dbReference type="SAM" id="MobiDB-lite"/>
    </source>
</evidence>
<keyword evidence="4" id="KW-1185">Reference proteome</keyword>
<feature type="region of interest" description="Disordered" evidence="1">
    <location>
        <begin position="28"/>
        <end position="51"/>
    </location>
</feature>
<dbReference type="AlphaFoldDB" id="A0A6P0HHX7"/>
<dbReference type="Proteomes" id="UP000468687">
    <property type="component" value="Unassembled WGS sequence"/>
</dbReference>
<proteinExistence type="predicted"/>
<reference evidence="3 4" key="1">
    <citation type="journal article" date="2014" name="Int. J. Syst. Evol. Microbiol.">
        <title>Nocardioides zeae sp. nov., isolated from the stem of Zea mays.</title>
        <authorList>
            <person name="Glaeser S.P."/>
            <person name="McInroy J.A."/>
            <person name="Busse H.J."/>
            <person name="Kampfer P."/>
        </authorList>
    </citation>
    <scope>NUCLEOTIDE SEQUENCE [LARGE SCALE GENOMIC DNA]</scope>
    <source>
        <strain evidence="3 4">JCM 30728</strain>
    </source>
</reference>
<name>A0A6P0HHX7_9ACTN</name>
<gene>
    <name evidence="3" type="ORF">G3T38_08665</name>
</gene>
<feature type="signal peptide" evidence="2">
    <location>
        <begin position="1"/>
        <end position="28"/>
    </location>
</feature>
<keyword evidence="2" id="KW-0732">Signal</keyword>
<dbReference type="EMBL" id="JAAGXA010000005">
    <property type="protein sequence ID" value="NEN78349.1"/>
    <property type="molecule type" value="Genomic_DNA"/>
</dbReference>
<protein>
    <submittedName>
        <fullName evidence="3">Uncharacterized protein</fullName>
    </submittedName>
</protein>
<comment type="caution">
    <text evidence="3">The sequence shown here is derived from an EMBL/GenBank/DDBJ whole genome shotgun (WGS) entry which is preliminary data.</text>
</comment>
<evidence type="ECO:0000256" key="2">
    <source>
        <dbReference type="SAM" id="SignalP"/>
    </source>
</evidence>
<evidence type="ECO:0000313" key="3">
    <source>
        <dbReference type="EMBL" id="NEN78349.1"/>
    </source>
</evidence>